<name>A0A7S2AZF8_9STRA</name>
<accession>A0A7S2AZF8</accession>
<protein>
    <submittedName>
        <fullName evidence="1">Uncharacterized protein</fullName>
    </submittedName>
</protein>
<proteinExistence type="predicted"/>
<evidence type="ECO:0000313" key="1">
    <source>
        <dbReference type="EMBL" id="CAD9382111.1"/>
    </source>
</evidence>
<sequence>MYGALGGNLQMSPPLWRVPPLAAEIISLIDGQRTTGTILDLIDAATGVAVEDGGAGRRAAIKEQMVVIMRGLISMNKMALGYDQWPHAIEEEQYANYPAPLARPNACWFAAWQLL</sequence>
<gene>
    <name evidence="1" type="ORF">FPAR1323_LOCUS804</name>
</gene>
<reference evidence="1" key="1">
    <citation type="submission" date="2021-01" db="EMBL/GenBank/DDBJ databases">
        <authorList>
            <person name="Corre E."/>
            <person name="Pelletier E."/>
            <person name="Niang G."/>
            <person name="Scheremetjew M."/>
            <person name="Finn R."/>
            <person name="Kale V."/>
            <person name="Holt S."/>
            <person name="Cochrane G."/>
            <person name="Meng A."/>
            <person name="Brown T."/>
            <person name="Cohen L."/>
        </authorList>
    </citation>
    <scope>NUCLEOTIDE SEQUENCE</scope>
    <source>
        <strain evidence="1">RCC1693</strain>
    </source>
</reference>
<dbReference type="EMBL" id="HBGT01001502">
    <property type="protein sequence ID" value="CAD9382111.1"/>
    <property type="molecule type" value="Transcribed_RNA"/>
</dbReference>
<organism evidence="1">
    <name type="scientific">Florenciella parvula</name>
    <dbReference type="NCBI Taxonomy" id="236787"/>
    <lineage>
        <taxon>Eukaryota</taxon>
        <taxon>Sar</taxon>
        <taxon>Stramenopiles</taxon>
        <taxon>Ochrophyta</taxon>
        <taxon>Dictyochophyceae</taxon>
        <taxon>Florenciellales</taxon>
        <taxon>Florenciella</taxon>
    </lineage>
</organism>
<dbReference type="AlphaFoldDB" id="A0A7S2AZF8"/>